<evidence type="ECO:0000313" key="8">
    <source>
        <dbReference type="EMBL" id="AQT69653.1"/>
    </source>
</evidence>
<sequence>MTTRKDEKLVLACKQGDRDAYGQLVERHYKRVFSVCMGLTGDVHDAEDIAQDAMVKAFTRIESLEDGGQFGSWVVRVARNLCIDFFRRRTRGREIVAEQAEGLKKSGADSEKNAVDLEGAIKMLPQENRLPLMLYYFENKSPKHIAKELGISDSGVYRRLRHARQELHAILTQEGESV</sequence>
<keyword evidence="3" id="KW-0731">Sigma factor</keyword>
<dbReference type="InterPro" id="IPR007627">
    <property type="entry name" value="RNA_pol_sigma70_r2"/>
</dbReference>
<evidence type="ECO:0000256" key="1">
    <source>
        <dbReference type="ARBA" id="ARBA00010641"/>
    </source>
</evidence>
<dbReference type="SUPFAM" id="SSF88946">
    <property type="entry name" value="Sigma2 domain of RNA polymerase sigma factors"/>
    <property type="match status" value="1"/>
</dbReference>
<evidence type="ECO:0000256" key="2">
    <source>
        <dbReference type="ARBA" id="ARBA00023015"/>
    </source>
</evidence>
<dbReference type="KEGG" id="alus:STSP2_02847"/>
<dbReference type="EMBL" id="CP019791">
    <property type="protein sequence ID" value="AQT69653.1"/>
    <property type="molecule type" value="Genomic_DNA"/>
</dbReference>
<dbReference type="PANTHER" id="PTHR43133:SF8">
    <property type="entry name" value="RNA POLYMERASE SIGMA FACTOR HI_1459-RELATED"/>
    <property type="match status" value="1"/>
</dbReference>
<keyword evidence="2" id="KW-0805">Transcription regulation</keyword>
<dbReference type="STRING" id="1936003.STSP2_02847"/>
<dbReference type="GO" id="GO:0003677">
    <property type="term" value="F:DNA binding"/>
    <property type="evidence" value="ECO:0007669"/>
    <property type="project" value="UniProtKB-KW"/>
</dbReference>
<dbReference type="NCBIfam" id="TIGR02937">
    <property type="entry name" value="sigma70-ECF"/>
    <property type="match status" value="1"/>
</dbReference>
<evidence type="ECO:0000313" key="9">
    <source>
        <dbReference type="Proteomes" id="UP000189674"/>
    </source>
</evidence>
<dbReference type="InterPro" id="IPR013324">
    <property type="entry name" value="RNA_pol_sigma_r3/r4-like"/>
</dbReference>
<dbReference type="Gene3D" id="1.10.10.10">
    <property type="entry name" value="Winged helix-like DNA-binding domain superfamily/Winged helix DNA-binding domain"/>
    <property type="match status" value="1"/>
</dbReference>
<dbReference type="InterPro" id="IPR014284">
    <property type="entry name" value="RNA_pol_sigma-70_dom"/>
</dbReference>
<reference evidence="9" key="1">
    <citation type="submission" date="2017-02" db="EMBL/GenBank/DDBJ databases">
        <title>Comparative genomics and description of representatives of a novel lineage of planctomycetes thriving in anoxic sediments.</title>
        <authorList>
            <person name="Spring S."/>
            <person name="Bunk B."/>
            <person name="Sproer C."/>
        </authorList>
    </citation>
    <scope>NUCLEOTIDE SEQUENCE [LARGE SCALE GENOMIC DNA]</scope>
    <source>
        <strain evidence="9">ST-NAGAB-D1</strain>
    </source>
</reference>
<dbReference type="InterPro" id="IPR036388">
    <property type="entry name" value="WH-like_DNA-bd_sf"/>
</dbReference>
<feature type="domain" description="RNA polymerase sigma factor 70 region 4 type 2" evidence="7">
    <location>
        <begin position="117"/>
        <end position="167"/>
    </location>
</feature>
<feature type="domain" description="RNA polymerase sigma-70 region 2" evidence="6">
    <location>
        <begin position="24"/>
        <end position="91"/>
    </location>
</feature>
<accession>A0A1U9NP13</accession>
<dbReference type="GO" id="GO:0006352">
    <property type="term" value="P:DNA-templated transcription initiation"/>
    <property type="evidence" value="ECO:0007669"/>
    <property type="project" value="InterPro"/>
</dbReference>
<dbReference type="InterPro" id="IPR013249">
    <property type="entry name" value="RNA_pol_sigma70_r4_t2"/>
</dbReference>
<dbReference type="GO" id="GO:0016987">
    <property type="term" value="F:sigma factor activity"/>
    <property type="evidence" value="ECO:0007669"/>
    <property type="project" value="UniProtKB-KW"/>
</dbReference>
<dbReference type="InterPro" id="IPR013325">
    <property type="entry name" value="RNA_pol_sigma_r2"/>
</dbReference>
<gene>
    <name evidence="8" type="primary">sigW_4</name>
    <name evidence="8" type="ORF">STSP2_02847</name>
</gene>
<keyword evidence="9" id="KW-1185">Reference proteome</keyword>
<dbReference type="Pfam" id="PF04542">
    <property type="entry name" value="Sigma70_r2"/>
    <property type="match status" value="1"/>
</dbReference>
<dbReference type="RefSeq" id="WP_169853228.1">
    <property type="nucleotide sequence ID" value="NZ_CP019791.1"/>
</dbReference>
<evidence type="ECO:0000259" key="6">
    <source>
        <dbReference type="Pfam" id="PF04542"/>
    </source>
</evidence>
<proteinExistence type="inferred from homology"/>
<comment type="similarity">
    <text evidence="1">Belongs to the sigma-70 factor family. ECF subfamily.</text>
</comment>
<dbReference type="InterPro" id="IPR039425">
    <property type="entry name" value="RNA_pol_sigma-70-like"/>
</dbReference>
<evidence type="ECO:0000256" key="5">
    <source>
        <dbReference type="ARBA" id="ARBA00023163"/>
    </source>
</evidence>
<protein>
    <submittedName>
        <fullName evidence="8">Sigma-W factor</fullName>
    </submittedName>
</protein>
<dbReference type="Gene3D" id="1.10.1740.10">
    <property type="match status" value="1"/>
</dbReference>
<evidence type="ECO:0000256" key="4">
    <source>
        <dbReference type="ARBA" id="ARBA00023125"/>
    </source>
</evidence>
<keyword evidence="5" id="KW-0804">Transcription</keyword>
<dbReference type="SUPFAM" id="SSF88659">
    <property type="entry name" value="Sigma3 and sigma4 domains of RNA polymerase sigma factors"/>
    <property type="match status" value="1"/>
</dbReference>
<evidence type="ECO:0000259" key="7">
    <source>
        <dbReference type="Pfam" id="PF08281"/>
    </source>
</evidence>
<keyword evidence="4" id="KW-0238">DNA-binding</keyword>
<dbReference type="Pfam" id="PF08281">
    <property type="entry name" value="Sigma70_r4_2"/>
    <property type="match status" value="1"/>
</dbReference>
<dbReference type="AlphaFoldDB" id="A0A1U9NP13"/>
<organism evidence="8 9">
    <name type="scientific">Anaerohalosphaera lusitana</name>
    <dbReference type="NCBI Taxonomy" id="1936003"/>
    <lineage>
        <taxon>Bacteria</taxon>
        <taxon>Pseudomonadati</taxon>
        <taxon>Planctomycetota</taxon>
        <taxon>Phycisphaerae</taxon>
        <taxon>Sedimentisphaerales</taxon>
        <taxon>Anaerohalosphaeraceae</taxon>
        <taxon>Anaerohalosphaera</taxon>
    </lineage>
</organism>
<name>A0A1U9NP13_9BACT</name>
<evidence type="ECO:0000256" key="3">
    <source>
        <dbReference type="ARBA" id="ARBA00023082"/>
    </source>
</evidence>
<dbReference type="PANTHER" id="PTHR43133">
    <property type="entry name" value="RNA POLYMERASE ECF-TYPE SIGMA FACTO"/>
    <property type="match status" value="1"/>
</dbReference>
<dbReference type="Proteomes" id="UP000189674">
    <property type="component" value="Chromosome"/>
</dbReference>